<feature type="chain" id="PRO_5043606768" description="Gnk2-homologous domain-containing protein" evidence="3">
    <location>
        <begin position="29"/>
        <end position="143"/>
    </location>
</feature>
<evidence type="ECO:0000256" key="1">
    <source>
        <dbReference type="ARBA" id="ARBA00022729"/>
    </source>
</evidence>
<dbReference type="Gene3D" id="3.30.430.20">
    <property type="entry name" value="Gnk2 domain, C-X8-C-X2-C motif"/>
    <property type="match status" value="1"/>
</dbReference>
<name>A0AAV2F310_9ROSI</name>
<keyword evidence="1 3" id="KW-0732">Signal</keyword>
<reference evidence="5 6" key="1">
    <citation type="submission" date="2024-04" db="EMBL/GenBank/DDBJ databases">
        <authorList>
            <person name="Fracassetti M."/>
        </authorList>
    </citation>
    <scope>NUCLEOTIDE SEQUENCE [LARGE SCALE GENOMIC DNA]</scope>
</reference>
<dbReference type="AlphaFoldDB" id="A0AAV2F310"/>
<sequence length="143" mass="16039">MLREHSLTFSSSPLCLLLLLVLTLNSDSRLNAAAEEPEFDPPVCSAYNFRSSATQMSVAWQSAKYGGIGCVQRPLQYHDGGKRWITVYQYMICYMFSAQEPECRSCIRGGFETIAKSCGPLVAGAQFQNQGCYLRYETYPFCT</sequence>
<evidence type="ECO:0000256" key="3">
    <source>
        <dbReference type="SAM" id="SignalP"/>
    </source>
</evidence>
<proteinExistence type="predicted"/>
<keyword evidence="6" id="KW-1185">Reference proteome</keyword>
<evidence type="ECO:0000313" key="6">
    <source>
        <dbReference type="Proteomes" id="UP001497516"/>
    </source>
</evidence>
<feature type="domain" description="Gnk2-homologous" evidence="4">
    <location>
        <begin position="37"/>
        <end position="141"/>
    </location>
</feature>
<organism evidence="5 6">
    <name type="scientific">Linum trigynum</name>
    <dbReference type="NCBI Taxonomy" id="586398"/>
    <lineage>
        <taxon>Eukaryota</taxon>
        <taxon>Viridiplantae</taxon>
        <taxon>Streptophyta</taxon>
        <taxon>Embryophyta</taxon>
        <taxon>Tracheophyta</taxon>
        <taxon>Spermatophyta</taxon>
        <taxon>Magnoliopsida</taxon>
        <taxon>eudicotyledons</taxon>
        <taxon>Gunneridae</taxon>
        <taxon>Pentapetalae</taxon>
        <taxon>rosids</taxon>
        <taxon>fabids</taxon>
        <taxon>Malpighiales</taxon>
        <taxon>Linaceae</taxon>
        <taxon>Linum</taxon>
    </lineage>
</organism>
<protein>
    <recommendedName>
        <fullName evidence="4">Gnk2-homologous domain-containing protein</fullName>
    </recommendedName>
</protein>
<keyword evidence="2" id="KW-0677">Repeat</keyword>
<accession>A0AAV2F310</accession>
<dbReference type="InterPro" id="IPR002902">
    <property type="entry name" value="GNK2"/>
</dbReference>
<gene>
    <name evidence="5" type="ORF">LTRI10_LOCUS33257</name>
</gene>
<dbReference type="EMBL" id="OZ034819">
    <property type="protein sequence ID" value="CAL1392626.1"/>
    <property type="molecule type" value="Genomic_DNA"/>
</dbReference>
<feature type="signal peptide" evidence="3">
    <location>
        <begin position="1"/>
        <end position="28"/>
    </location>
</feature>
<dbReference type="Proteomes" id="UP001497516">
    <property type="component" value="Chromosome 6"/>
</dbReference>
<evidence type="ECO:0000259" key="4">
    <source>
        <dbReference type="PROSITE" id="PS51473"/>
    </source>
</evidence>
<evidence type="ECO:0000313" key="5">
    <source>
        <dbReference type="EMBL" id="CAL1392626.1"/>
    </source>
</evidence>
<dbReference type="Pfam" id="PF01657">
    <property type="entry name" value="Stress-antifung"/>
    <property type="match status" value="1"/>
</dbReference>
<dbReference type="PROSITE" id="PS51473">
    <property type="entry name" value="GNK2"/>
    <property type="match status" value="1"/>
</dbReference>
<dbReference type="InterPro" id="IPR038408">
    <property type="entry name" value="GNK2_sf"/>
</dbReference>
<evidence type="ECO:0000256" key="2">
    <source>
        <dbReference type="ARBA" id="ARBA00022737"/>
    </source>
</evidence>